<dbReference type="EMBL" id="LBWG01000003">
    <property type="protein sequence ID" value="KKR04863.1"/>
    <property type="molecule type" value="Genomic_DNA"/>
</dbReference>
<name>A0A0G0MP07_9BACT</name>
<protein>
    <submittedName>
        <fullName evidence="2">YceI family protein</fullName>
    </submittedName>
</protein>
<evidence type="ECO:0000313" key="2">
    <source>
        <dbReference type="EMBL" id="KKR04863.1"/>
    </source>
</evidence>
<organism evidence="2 3">
    <name type="scientific">Candidatus Uhrbacteria bacterium GW2011_GWF2_39_13</name>
    <dbReference type="NCBI Taxonomy" id="1618995"/>
    <lineage>
        <taxon>Bacteria</taxon>
        <taxon>Candidatus Uhriibacteriota</taxon>
    </lineage>
</organism>
<dbReference type="PANTHER" id="PTHR34406">
    <property type="entry name" value="PROTEIN YCEI"/>
    <property type="match status" value="1"/>
</dbReference>
<dbReference type="AlphaFoldDB" id="A0A0G0MP07"/>
<proteinExistence type="predicted"/>
<sequence>MFKQLFPVLLVPMILVGAGCTQPQETPEPLTEEGTSEIHFVDGTYLLDLQTGLMNWEAAKIVTKHNGTIQAQDGSLQIENSQVVSGTLWVYMNSIKNLDIKDEKMNTTLVKHLESEDFFSVANNPIAMFSLLEVVSVEGLSGVTHRITGNMTIKGIENKISFPAKIETSQEGIHLAGTMELDRTLWDIKYGSEKFFDNLGDNLINDIFMLKVDMLFKSYVEDYEYDDSTERVCFYQDKMLLAGESYDDGCNTHTCQRDGTIFSTEKACETDK</sequence>
<dbReference type="Proteomes" id="UP000033935">
    <property type="component" value="Unassembled WGS sequence"/>
</dbReference>
<dbReference type="Gene3D" id="2.40.128.110">
    <property type="entry name" value="Lipid/polyisoprenoid-binding, YceI-like"/>
    <property type="match status" value="1"/>
</dbReference>
<dbReference type="InterPro" id="IPR007372">
    <property type="entry name" value="Lipid/polyisoprenoid-bd_YceI"/>
</dbReference>
<dbReference type="SMART" id="SM00867">
    <property type="entry name" value="YceI"/>
    <property type="match status" value="1"/>
</dbReference>
<dbReference type="PROSITE" id="PS51257">
    <property type="entry name" value="PROKAR_LIPOPROTEIN"/>
    <property type="match status" value="1"/>
</dbReference>
<feature type="domain" description="Lipid/polyisoprenoid-binding YceI-like" evidence="1">
    <location>
        <begin position="44"/>
        <end position="217"/>
    </location>
</feature>
<evidence type="ECO:0000259" key="1">
    <source>
        <dbReference type="SMART" id="SM00867"/>
    </source>
</evidence>
<reference evidence="2 3" key="1">
    <citation type="journal article" date="2015" name="Nature">
        <title>rRNA introns, odd ribosomes, and small enigmatic genomes across a large radiation of phyla.</title>
        <authorList>
            <person name="Brown C.T."/>
            <person name="Hug L.A."/>
            <person name="Thomas B.C."/>
            <person name="Sharon I."/>
            <person name="Castelle C.J."/>
            <person name="Singh A."/>
            <person name="Wilkins M.J."/>
            <person name="Williams K.H."/>
            <person name="Banfield J.F."/>
        </authorList>
    </citation>
    <scope>NUCLEOTIDE SEQUENCE [LARGE SCALE GENOMIC DNA]</scope>
</reference>
<comment type="caution">
    <text evidence="2">The sequence shown here is derived from an EMBL/GenBank/DDBJ whole genome shotgun (WGS) entry which is preliminary data.</text>
</comment>
<dbReference type="InterPro" id="IPR036761">
    <property type="entry name" value="TTHA0802/YceI-like_sf"/>
</dbReference>
<dbReference type="Pfam" id="PF04264">
    <property type="entry name" value="YceI"/>
    <property type="match status" value="1"/>
</dbReference>
<accession>A0A0G0MP07</accession>
<dbReference type="PANTHER" id="PTHR34406:SF1">
    <property type="entry name" value="PROTEIN YCEI"/>
    <property type="match status" value="1"/>
</dbReference>
<evidence type="ECO:0000313" key="3">
    <source>
        <dbReference type="Proteomes" id="UP000033935"/>
    </source>
</evidence>
<dbReference type="SUPFAM" id="SSF101874">
    <property type="entry name" value="YceI-like"/>
    <property type="match status" value="1"/>
</dbReference>
<gene>
    <name evidence="2" type="ORF">UT30_C0003G0052</name>
</gene>